<protein>
    <recommendedName>
        <fullName evidence="5">YqgF/RNase H-like domain-containing protein</fullName>
    </recommendedName>
</protein>
<evidence type="ECO:0000256" key="2">
    <source>
        <dbReference type="ARBA" id="ARBA00022517"/>
    </source>
</evidence>
<evidence type="ECO:0000313" key="7">
    <source>
        <dbReference type="Proteomes" id="UP001179952"/>
    </source>
</evidence>
<keyword evidence="7" id="KW-1185">Reference proteome</keyword>
<keyword evidence="1" id="KW-0963">Cytoplasm</keyword>
<dbReference type="NCBIfam" id="TIGR00250">
    <property type="entry name" value="RNAse_H_YqgF"/>
    <property type="match status" value="1"/>
</dbReference>
<dbReference type="PANTHER" id="PTHR33317">
    <property type="entry name" value="POLYNUCLEOTIDYL TRANSFERASE, RIBONUCLEASE H-LIKE SUPERFAMILY PROTEIN"/>
    <property type="match status" value="1"/>
</dbReference>
<keyword evidence="3" id="KW-0540">Nuclease</keyword>
<organism evidence="6 7">
    <name type="scientific">Acorus gramineus</name>
    <name type="common">Dwarf sweet flag</name>
    <dbReference type="NCBI Taxonomy" id="55184"/>
    <lineage>
        <taxon>Eukaryota</taxon>
        <taxon>Viridiplantae</taxon>
        <taxon>Streptophyta</taxon>
        <taxon>Embryophyta</taxon>
        <taxon>Tracheophyta</taxon>
        <taxon>Spermatophyta</taxon>
        <taxon>Magnoliopsida</taxon>
        <taxon>Liliopsida</taxon>
        <taxon>Acoraceae</taxon>
        <taxon>Acorus</taxon>
    </lineage>
</organism>
<dbReference type="PANTHER" id="PTHR33317:SF1">
    <property type="entry name" value="POLYNUCLEOTIDYL TRANSFERASE, RIBONUCLEASE H-LIKE SUPERFAMILY PROTEIN"/>
    <property type="match status" value="1"/>
</dbReference>
<name>A0AAV9BGQ8_ACOGR</name>
<dbReference type="GO" id="GO:0016787">
    <property type="term" value="F:hydrolase activity"/>
    <property type="evidence" value="ECO:0007669"/>
    <property type="project" value="UniProtKB-KW"/>
</dbReference>
<dbReference type="Pfam" id="PF03652">
    <property type="entry name" value="RuvX"/>
    <property type="match status" value="1"/>
</dbReference>
<dbReference type="InterPro" id="IPR005227">
    <property type="entry name" value="YqgF"/>
</dbReference>
<dbReference type="GO" id="GO:0004518">
    <property type="term" value="F:nuclease activity"/>
    <property type="evidence" value="ECO:0007669"/>
    <property type="project" value="UniProtKB-KW"/>
</dbReference>
<gene>
    <name evidence="6" type="ORF">QJS04_geneDACA001668</name>
</gene>
<dbReference type="HAMAP" id="MF_00651">
    <property type="entry name" value="Nuclease_YqgF"/>
    <property type="match status" value="1"/>
</dbReference>
<sequence>MKFLKPIELFQQILKANAVEHKRLLGLDIGNKYVGLAVSDSRNKVANPLSVLVRRKTNTELMAKDLQTLVSELSLGGIIIGYPLDSVNSSSPGAERIKFFVEDLNKTGKLDDLSYTYWDERYTSKSCETLLRRLNIHPVEQKTILDKFAAVEILQRYLDHMRRIPKLED</sequence>
<dbReference type="FunFam" id="3.30.420.140:FF:000008">
    <property type="entry name" value="Putative pre-16S rRNA nuclease"/>
    <property type="match status" value="1"/>
</dbReference>
<evidence type="ECO:0000256" key="1">
    <source>
        <dbReference type="ARBA" id="ARBA00022490"/>
    </source>
</evidence>
<dbReference type="Proteomes" id="UP001179952">
    <property type="component" value="Unassembled WGS sequence"/>
</dbReference>
<keyword evidence="4" id="KW-0378">Hydrolase</keyword>
<evidence type="ECO:0000256" key="4">
    <source>
        <dbReference type="ARBA" id="ARBA00022801"/>
    </source>
</evidence>
<comment type="caution">
    <text evidence="6">The sequence shown here is derived from an EMBL/GenBank/DDBJ whole genome shotgun (WGS) entry which is preliminary data.</text>
</comment>
<proteinExistence type="inferred from homology"/>
<evidence type="ECO:0000259" key="5">
    <source>
        <dbReference type="SMART" id="SM00732"/>
    </source>
</evidence>
<feature type="domain" description="YqgF/RNase H-like" evidence="5">
    <location>
        <begin position="22"/>
        <end position="127"/>
    </location>
</feature>
<evidence type="ECO:0000256" key="3">
    <source>
        <dbReference type="ARBA" id="ARBA00022722"/>
    </source>
</evidence>
<accession>A0AAV9BGQ8</accession>
<keyword evidence="2" id="KW-0690">Ribosome biogenesis</keyword>
<dbReference type="Gene3D" id="3.30.420.140">
    <property type="entry name" value="YqgF/RNase H-like domain"/>
    <property type="match status" value="1"/>
</dbReference>
<dbReference type="AlphaFoldDB" id="A0AAV9BGQ8"/>
<dbReference type="CDD" id="cd16964">
    <property type="entry name" value="YqgF"/>
    <property type="match status" value="1"/>
</dbReference>
<reference evidence="6" key="1">
    <citation type="journal article" date="2023" name="Nat. Commun.">
        <title>Diploid and tetraploid genomes of Acorus and the evolution of monocots.</title>
        <authorList>
            <person name="Ma L."/>
            <person name="Liu K.W."/>
            <person name="Li Z."/>
            <person name="Hsiao Y.Y."/>
            <person name="Qi Y."/>
            <person name="Fu T."/>
            <person name="Tang G.D."/>
            <person name="Zhang D."/>
            <person name="Sun W.H."/>
            <person name="Liu D.K."/>
            <person name="Li Y."/>
            <person name="Chen G.Z."/>
            <person name="Liu X.D."/>
            <person name="Liao X.Y."/>
            <person name="Jiang Y.T."/>
            <person name="Yu X."/>
            <person name="Hao Y."/>
            <person name="Huang J."/>
            <person name="Zhao X.W."/>
            <person name="Ke S."/>
            <person name="Chen Y.Y."/>
            <person name="Wu W.L."/>
            <person name="Hsu J.L."/>
            <person name="Lin Y.F."/>
            <person name="Huang M.D."/>
            <person name="Li C.Y."/>
            <person name="Huang L."/>
            <person name="Wang Z.W."/>
            <person name="Zhao X."/>
            <person name="Zhong W.Y."/>
            <person name="Peng D.H."/>
            <person name="Ahmad S."/>
            <person name="Lan S."/>
            <person name="Zhang J.S."/>
            <person name="Tsai W.C."/>
            <person name="Van de Peer Y."/>
            <person name="Liu Z.J."/>
        </authorList>
    </citation>
    <scope>NUCLEOTIDE SEQUENCE</scope>
    <source>
        <strain evidence="6">SCP</strain>
    </source>
</reference>
<evidence type="ECO:0000313" key="6">
    <source>
        <dbReference type="EMBL" id="KAK1275968.1"/>
    </source>
</evidence>
<dbReference type="EMBL" id="JAUJYN010000003">
    <property type="protein sequence ID" value="KAK1275968.1"/>
    <property type="molecule type" value="Genomic_DNA"/>
</dbReference>
<dbReference type="InterPro" id="IPR006641">
    <property type="entry name" value="YqgF/RNaseH-like_dom"/>
</dbReference>
<dbReference type="SUPFAM" id="SSF53098">
    <property type="entry name" value="Ribonuclease H-like"/>
    <property type="match status" value="1"/>
</dbReference>
<dbReference type="InterPro" id="IPR012337">
    <property type="entry name" value="RNaseH-like_sf"/>
</dbReference>
<dbReference type="SMART" id="SM00732">
    <property type="entry name" value="YqgFc"/>
    <property type="match status" value="1"/>
</dbReference>
<dbReference type="InterPro" id="IPR037027">
    <property type="entry name" value="YqgF/RNaseH-like_dom_sf"/>
</dbReference>
<reference evidence="6" key="2">
    <citation type="submission" date="2023-06" db="EMBL/GenBank/DDBJ databases">
        <authorList>
            <person name="Ma L."/>
            <person name="Liu K.-W."/>
            <person name="Li Z."/>
            <person name="Hsiao Y.-Y."/>
            <person name="Qi Y."/>
            <person name="Fu T."/>
            <person name="Tang G."/>
            <person name="Zhang D."/>
            <person name="Sun W.-H."/>
            <person name="Liu D.-K."/>
            <person name="Li Y."/>
            <person name="Chen G.-Z."/>
            <person name="Liu X.-D."/>
            <person name="Liao X.-Y."/>
            <person name="Jiang Y.-T."/>
            <person name="Yu X."/>
            <person name="Hao Y."/>
            <person name="Huang J."/>
            <person name="Zhao X.-W."/>
            <person name="Ke S."/>
            <person name="Chen Y.-Y."/>
            <person name="Wu W.-L."/>
            <person name="Hsu J.-L."/>
            <person name="Lin Y.-F."/>
            <person name="Huang M.-D."/>
            <person name="Li C.-Y."/>
            <person name="Huang L."/>
            <person name="Wang Z.-W."/>
            <person name="Zhao X."/>
            <person name="Zhong W.-Y."/>
            <person name="Peng D.-H."/>
            <person name="Ahmad S."/>
            <person name="Lan S."/>
            <person name="Zhang J.-S."/>
            <person name="Tsai W.-C."/>
            <person name="Van De Peer Y."/>
            <person name="Liu Z.-J."/>
        </authorList>
    </citation>
    <scope>NUCLEOTIDE SEQUENCE</scope>
    <source>
        <strain evidence="6">SCP</strain>
        <tissue evidence="6">Leaves</tissue>
    </source>
</reference>
<dbReference type="GO" id="GO:0000967">
    <property type="term" value="P:rRNA 5'-end processing"/>
    <property type="evidence" value="ECO:0007669"/>
    <property type="project" value="TreeGrafter"/>
</dbReference>